<proteinExistence type="predicted"/>
<evidence type="ECO:0000313" key="2">
    <source>
        <dbReference type="Proteomes" id="UP001162483"/>
    </source>
</evidence>
<dbReference type="EMBL" id="CATNWA010006250">
    <property type="protein sequence ID" value="CAI9551721.1"/>
    <property type="molecule type" value="Genomic_DNA"/>
</dbReference>
<protein>
    <submittedName>
        <fullName evidence="1">Uncharacterized protein</fullName>
    </submittedName>
</protein>
<organism evidence="1 2">
    <name type="scientific">Staurois parvus</name>
    <dbReference type="NCBI Taxonomy" id="386267"/>
    <lineage>
        <taxon>Eukaryota</taxon>
        <taxon>Metazoa</taxon>
        <taxon>Chordata</taxon>
        <taxon>Craniata</taxon>
        <taxon>Vertebrata</taxon>
        <taxon>Euteleostomi</taxon>
        <taxon>Amphibia</taxon>
        <taxon>Batrachia</taxon>
        <taxon>Anura</taxon>
        <taxon>Neobatrachia</taxon>
        <taxon>Ranoidea</taxon>
        <taxon>Ranidae</taxon>
        <taxon>Staurois</taxon>
    </lineage>
</organism>
<comment type="caution">
    <text evidence="1">The sequence shown here is derived from an EMBL/GenBank/DDBJ whole genome shotgun (WGS) entry which is preliminary data.</text>
</comment>
<feature type="non-terminal residue" evidence="1">
    <location>
        <position position="1"/>
    </location>
</feature>
<evidence type="ECO:0000313" key="1">
    <source>
        <dbReference type="EMBL" id="CAI9551721.1"/>
    </source>
</evidence>
<gene>
    <name evidence="1" type="ORF">SPARVUS_LOCUS3781129</name>
</gene>
<dbReference type="Proteomes" id="UP001162483">
    <property type="component" value="Unassembled WGS sequence"/>
</dbReference>
<sequence>HLPQSQTLDTDHPCPVHRDWTPSTCPPRRLWTLFTSSIEIQPLAPSSLYTSRTLIPLTQQDALRSSLRPLSLSGGLLGSRTESANPKFHQARVPVRRRTHRGFWVCGQ</sequence>
<name>A0ABN9BW57_9NEOB</name>
<accession>A0ABN9BW57</accession>
<reference evidence="1" key="1">
    <citation type="submission" date="2023-05" db="EMBL/GenBank/DDBJ databases">
        <authorList>
            <person name="Stuckert A."/>
        </authorList>
    </citation>
    <scope>NUCLEOTIDE SEQUENCE</scope>
</reference>
<keyword evidence="2" id="KW-1185">Reference proteome</keyword>